<dbReference type="EMBL" id="BDCX01000006">
    <property type="protein sequence ID" value="GAT67075.1"/>
    <property type="molecule type" value="Genomic_DNA"/>
</dbReference>
<dbReference type="GO" id="GO:0008324">
    <property type="term" value="F:monoatomic cation transmembrane transporter activity"/>
    <property type="evidence" value="ECO:0007669"/>
    <property type="project" value="InterPro"/>
</dbReference>
<reference evidence="2 3" key="1">
    <citation type="journal article" date="2016" name="Genome Announc.">
        <title>Draft Genome Sequence of Planomonospora sphaerica JCM9374, a Rare Actinomycete.</title>
        <authorList>
            <person name="Dohra H."/>
            <person name="Suzuki T."/>
            <person name="Inoue Y."/>
            <person name="Kodani S."/>
        </authorList>
    </citation>
    <scope>NUCLEOTIDE SEQUENCE [LARGE SCALE GENOMIC DNA]</scope>
    <source>
        <strain evidence="2 3">JCM 9374</strain>
    </source>
</reference>
<organism evidence="2 3">
    <name type="scientific">Planomonospora sphaerica</name>
    <dbReference type="NCBI Taxonomy" id="161355"/>
    <lineage>
        <taxon>Bacteria</taxon>
        <taxon>Bacillati</taxon>
        <taxon>Actinomycetota</taxon>
        <taxon>Actinomycetes</taxon>
        <taxon>Streptosporangiales</taxon>
        <taxon>Streptosporangiaceae</taxon>
        <taxon>Planomonospora</taxon>
    </lineage>
</organism>
<dbReference type="InterPro" id="IPR050144">
    <property type="entry name" value="AAE_transporter"/>
</dbReference>
<dbReference type="InterPro" id="IPR036721">
    <property type="entry name" value="RCK_C_sf"/>
</dbReference>
<dbReference type="STRING" id="161355.PS9374_02728"/>
<evidence type="ECO:0000313" key="2">
    <source>
        <dbReference type="EMBL" id="GAT67075.1"/>
    </source>
</evidence>
<name>A0A161LK83_9ACTN</name>
<evidence type="ECO:0000259" key="1">
    <source>
        <dbReference type="PROSITE" id="PS51202"/>
    </source>
</evidence>
<dbReference type="AlphaFoldDB" id="A0A161LK83"/>
<dbReference type="InterPro" id="IPR026278">
    <property type="entry name" value="KhtT"/>
</dbReference>
<dbReference type="GO" id="GO:0006813">
    <property type="term" value="P:potassium ion transport"/>
    <property type="evidence" value="ECO:0007669"/>
    <property type="project" value="InterPro"/>
</dbReference>
<dbReference type="InterPro" id="IPR006037">
    <property type="entry name" value="RCK_C"/>
</dbReference>
<feature type="domain" description="RCK C-terminal" evidence="1">
    <location>
        <begin position="83"/>
        <end position="167"/>
    </location>
</feature>
<dbReference type="PANTHER" id="PTHR30445">
    <property type="entry name" value="K(+)_H(+) ANTIPORTER SUBUNIT KHTT"/>
    <property type="match status" value="1"/>
</dbReference>
<dbReference type="Gene3D" id="3.30.70.1450">
    <property type="entry name" value="Regulator of K+ conductance, C-terminal domain"/>
    <property type="match status" value="1"/>
</dbReference>
<dbReference type="PROSITE" id="PS51202">
    <property type="entry name" value="RCK_C"/>
    <property type="match status" value="1"/>
</dbReference>
<protein>
    <submittedName>
        <fullName evidence="2">Potassium transporter TrkA</fullName>
    </submittedName>
</protein>
<dbReference type="Pfam" id="PF02080">
    <property type="entry name" value="TrkA_C"/>
    <property type="match status" value="1"/>
</dbReference>
<evidence type="ECO:0000313" key="3">
    <source>
        <dbReference type="Proteomes" id="UP000077701"/>
    </source>
</evidence>
<accession>A0A161LK83</accession>
<dbReference type="PANTHER" id="PTHR30445:SF8">
    <property type="entry name" value="K(+)_H(+) ANTIPORTER SUBUNIT KHTT"/>
    <property type="match status" value="1"/>
</dbReference>
<comment type="caution">
    <text evidence="2">The sequence shown here is derived from an EMBL/GenBank/DDBJ whole genome shotgun (WGS) entry which is preliminary data.</text>
</comment>
<dbReference type="Proteomes" id="UP000077701">
    <property type="component" value="Unassembled WGS sequence"/>
</dbReference>
<dbReference type="SUPFAM" id="SSF116726">
    <property type="entry name" value="TrkA C-terminal domain-like"/>
    <property type="match status" value="1"/>
</dbReference>
<sequence length="168" mass="18010">MDKRRIGAVEVEQTALPGIGLRHEFTTRSGRRIGVVSHRTGRRDLVIYDKEDPDRACEVVKLNDEEADALVELLGAPRIVQRLNALHREVEGLVSLQLPIAPGSPYDGRTMGDARVRSRTGASIVAVVRAGQVFASPAPDFGLTGDDIVVVVGSPDSTDAVADIFSNG</sequence>
<dbReference type="InterPro" id="IPR058776">
    <property type="entry name" value="KhtT-like_N"/>
</dbReference>
<dbReference type="Pfam" id="PF25991">
    <property type="entry name" value="KhtT_N"/>
    <property type="match status" value="1"/>
</dbReference>
<gene>
    <name evidence="2" type="ORF">PS9374_02728</name>
</gene>
<proteinExistence type="predicted"/>
<dbReference type="PIRSF" id="PIRSF005028">
    <property type="entry name" value="KhtT"/>
    <property type="match status" value="1"/>
</dbReference>
<keyword evidence="3" id="KW-1185">Reference proteome</keyword>
<reference evidence="3" key="2">
    <citation type="submission" date="2016-04" db="EMBL/GenBank/DDBJ databases">
        <title>Planomonospora sphaerica JCM9374 whole genome shotgun sequence.</title>
        <authorList>
            <person name="Suzuki T."/>
            <person name="Dohra H."/>
            <person name="Kodani S."/>
        </authorList>
    </citation>
    <scope>NUCLEOTIDE SEQUENCE [LARGE SCALE GENOMIC DNA]</scope>
    <source>
        <strain evidence="3">JCM 9374</strain>
    </source>
</reference>